<dbReference type="STRING" id="1364.LP2241_10051"/>
<dbReference type="PROSITE" id="PS51704">
    <property type="entry name" value="GP_PDE"/>
    <property type="match status" value="1"/>
</dbReference>
<dbReference type="Proteomes" id="UP000033166">
    <property type="component" value="Chromosome I"/>
</dbReference>
<dbReference type="InterPro" id="IPR017946">
    <property type="entry name" value="PLC-like_Pdiesterase_TIM-brl"/>
</dbReference>
<evidence type="ECO:0000259" key="1">
    <source>
        <dbReference type="PROSITE" id="PS51704"/>
    </source>
</evidence>
<sequence>MFTAIKKEYHRWHDRRKARRKALTAKLSHLLHQDSVETKIFAHRGSKSNRPENTLAAFSEAIKVGSDGIELDVHLTKDNQIVVIHDESIDRTTNGTGLIRDLTFKDIRQYSAGAWFDTQYKFEKVPLLSEVLDLLCDLNFTGVLNIEIKTDNFAYFEIEKLTSDLLTSKPYPFSHIYCSFNLESLKRLSEFEPNVDLCYLMSTSDKKIAEGLKADYITSLHPHINWVKKNADKLRKIHKPLRPWTINDDCDLYFAFNHHLAGFMTDYPELANKIKQRYNEKK</sequence>
<dbReference type="EMBL" id="LN774769">
    <property type="protein sequence ID" value="CEN27263.1"/>
    <property type="molecule type" value="Genomic_DNA"/>
</dbReference>
<dbReference type="InterPro" id="IPR030395">
    <property type="entry name" value="GP_PDE_dom"/>
</dbReference>
<feature type="domain" description="GP-PDE" evidence="1">
    <location>
        <begin position="38"/>
        <end position="275"/>
    </location>
</feature>
<dbReference type="KEGG" id="lpk:LACPI_0063"/>
<dbReference type="GO" id="GO:0008081">
    <property type="term" value="F:phosphoric diester hydrolase activity"/>
    <property type="evidence" value="ECO:0007669"/>
    <property type="project" value="InterPro"/>
</dbReference>
<dbReference type="PANTHER" id="PTHR46211:SF1">
    <property type="entry name" value="GLYCEROPHOSPHODIESTER PHOSPHODIESTERASE, CYTOPLASMIC"/>
    <property type="match status" value="1"/>
</dbReference>
<dbReference type="Gene3D" id="3.20.20.190">
    <property type="entry name" value="Phosphatidylinositol (PI) phosphodiesterase"/>
    <property type="match status" value="1"/>
</dbReference>
<evidence type="ECO:0000313" key="3">
    <source>
        <dbReference type="Proteomes" id="UP000033166"/>
    </source>
</evidence>
<name>A0A0D6DU63_9LACT</name>
<dbReference type="RefSeq" id="WP_082095378.1">
    <property type="nucleotide sequence ID" value="NZ_LN774769.1"/>
</dbReference>
<protein>
    <submittedName>
        <fullName evidence="2">Glycerophosphoryl diester phosphodiesterase GdpD</fullName>
    </submittedName>
</protein>
<dbReference type="GO" id="GO:0006629">
    <property type="term" value="P:lipid metabolic process"/>
    <property type="evidence" value="ECO:0007669"/>
    <property type="project" value="InterPro"/>
</dbReference>
<dbReference type="PANTHER" id="PTHR46211">
    <property type="entry name" value="GLYCEROPHOSPHORYL DIESTER PHOSPHODIESTERASE"/>
    <property type="match status" value="1"/>
</dbReference>
<organism evidence="2 3">
    <name type="scientific">Pseudolactococcus piscium MKFS47</name>
    <dbReference type="NCBI Taxonomy" id="297352"/>
    <lineage>
        <taxon>Bacteria</taxon>
        <taxon>Bacillati</taxon>
        <taxon>Bacillota</taxon>
        <taxon>Bacilli</taxon>
        <taxon>Lactobacillales</taxon>
        <taxon>Streptococcaceae</taxon>
        <taxon>Pseudolactococcus</taxon>
    </lineage>
</organism>
<gene>
    <name evidence="2" type="primary">gdpD</name>
    <name evidence="2" type="ORF">LACPI_0063</name>
</gene>
<dbReference type="SUPFAM" id="SSF51695">
    <property type="entry name" value="PLC-like phosphodiesterases"/>
    <property type="match status" value="1"/>
</dbReference>
<dbReference type="Pfam" id="PF03009">
    <property type="entry name" value="GDPD"/>
    <property type="match status" value="1"/>
</dbReference>
<dbReference type="AlphaFoldDB" id="A0A0D6DU63"/>
<accession>A0A0D6DU63</accession>
<evidence type="ECO:0000313" key="2">
    <source>
        <dbReference type="EMBL" id="CEN27263.1"/>
    </source>
</evidence>
<dbReference type="CDD" id="cd08563">
    <property type="entry name" value="GDPD_TtGDE_like"/>
    <property type="match status" value="1"/>
</dbReference>
<proteinExistence type="predicted"/>
<dbReference type="HOGENOM" id="CLU_030006_3_5_9"/>
<reference evidence="3" key="1">
    <citation type="submission" date="2015-01" db="EMBL/GenBank/DDBJ databases">
        <authorList>
            <person name="Andreevskaya M."/>
        </authorList>
    </citation>
    <scope>NUCLEOTIDE SEQUENCE [LARGE SCALE GENOMIC DNA]</scope>
    <source>
        <strain evidence="3">MKFS47</strain>
    </source>
</reference>